<protein>
    <recommendedName>
        <fullName evidence="5">Kelch-like protein 10</fullName>
    </recommendedName>
</protein>
<evidence type="ECO:0000256" key="1">
    <source>
        <dbReference type="ARBA" id="ARBA00022441"/>
    </source>
</evidence>
<dbReference type="InterPro" id="IPR006652">
    <property type="entry name" value="Kelch_1"/>
</dbReference>
<evidence type="ECO:0000313" key="4">
    <source>
        <dbReference type="Proteomes" id="UP000663836"/>
    </source>
</evidence>
<reference evidence="3" key="1">
    <citation type="submission" date="2021-02" db="EMBL/GenBank/DDBJ databases">
        <authorList>
            <person name="Nowell W R."/>
        </authorList>
    </citation>
    <scope>NUCLEOTIDE SEQUENCE</scope>
</reference>
<evidence type="ECO:0000313" key="3">
    <source>
        <dbReference type="EMBL" id="CAF3823447.1"/>
    </source>
</evidence>
<dbReference type="SUPFAM" id="SSF117281">
    <property type="entry name" value="Kelch motif"/>
    <property type="match status" value="1"/>
</dbReference>
<name>A0A819CPF6_9BILA</name>
<dbReference type="Proteomes" id="UP000663836">
    <property type="component" value="Unassembled WGS sequence"/>
</dbReference>
<comment type="caution">
    <text evidence="3">The sequence shown here is derived from an EMBL/GenBank/DDBJ whole genome shotgun (WGS) entry which is preliminary data.</text>
</comment>
<dbReference type="Pfam" id="PF01344">
    <property type="entry name" value="Kelch_1"/>
    <property type="match status" value="3"/>
</dbReference>
<dbReference type="PANTHER" id="PTHR46344">
    <property type="entry name" value="OS02G0202900 PROTEIN"/>
    <property type="match status" value="1"/>
</dbReference>
<sequence>MYIYLNVDLVYICGGFDGQECLQTAEYYNPITNQWTMIQPMRSRRSGVGVIAYHGSVYAIGGFNGTSRLNTGERYNPTMNTWRPITDMFHPRSNFAIEILDDLMFTIGGFNGLTTISNVECYDDTTDEWYDIADMNLFRSALSACVVDGLTYTKIFLYSNETSIVHNHSTTFTPLPVIRTTNVGQRTTPSLTVRLPPITLTSLNQSLRNFTHGGIQ</sequence>
<gene>
    <name evidence="3" type="ORF">JBS370_LOCUS16605</name>
</gene>
<dbReference type="EMBL" id="CAJOBD010001684">
    <property type="protein sequence ID" value="CAF3823447.1"/>
    <property type="molecule type" value="Genomic_DNA"/>
</dbReference>
<evidence type="ECO:0000256" key="2">
    <source>
        <dbReference type="ARBA" id="ARBA00022737"/>
    </source>
</evidence>
<dbReference type="InterPro" id="IPR015915">
    <property type="entry name" value="Kelch-typ_b-propeller"/>
</dbReference>
<proteinExistence type="predicted"/>
<organism evidence="3 4">
    <name type="scientific">Rotaria sordida</name>
    <dbReference type="NCBI Taxonomy" id="392033"/>
    <lineage>
        <taxon>Eukaryota</taxon>
        <taxon>Metazoa</taxon>
        <taxon>Spiralia</taxon>
        <taxon>Gnathifera</taxon>
        <taxon>Rotifera</taxon>
        <taxon>Eurotatoria</taxon>
        <taxon>Bdelloidea</taxon>
        <taxon>Philodinida</taxon>
        <taxon>Philodinidae</taxon>
        <taxon>Rotaria</taxon>
    </lineage>
</organism>
<dbReference type="PANTHER" id="PTHR46344:SF27">
    <property type="entry name" value="KELCH REPEAT SUPERFAMILY PROTEIN"/>
    <property type="match status" value="1"/>
</dbReference>
<accession>A0A819CPF6</accession>
<dbReference type="Gene3D" id="2.120.10.80">
    <property type="entry name" value="Kelch-type beta propeller"/>
    <property type="match status" value="1"/>
</dbReference>
<dbReference type="AlphaFoldDB" id="A0A819CPF6"/>
<dbReference type="SMART" id="SM00612">
    <property type="entry name" value="Kelch"/>
    <property type="match status" value="3"/>
</dbReference>
<evidence type="ECO:0008006" key="5">
    <source>
        <dbReference type="Google" id="ProtNLM"/>
    </source>
</evidence>
<keyword evidence="2" id="KW-0677">Repeat</keyword>
<keyword evidence="1" id="KW-0880">Kelch repeat</keyword>